<dbReference type="GO" id="GO:0032259">
    <property type="term" value="P:methylation"/>
    <property type="evidence" value="ECO:0007669"/>
    <property type="project" value="UniProtKB-KW"/>
</dbReference>
<evidence type="ECO:0000256" key="3">
    <source>
        <dbReference type="ARBA" id="ARBA00022679"/>
    </source>
</evidence>
<sequence>MKNFLSPSLQLLQLLLAVAKEGQFQIQMSKDEGMLPGQGQNERAFLELLGEGKTNSSEKRWGGMVVAGITGGAALALSVICLPFVSPALRRICLPYVPATTSQVDNVLKALGGRSGRIVDLGSGDGRIVLSAAQAGFSPAEGVELNPWLVLYSKIQAFKNGLTTQTAFHRKDLWKFSLKPYPNIVIFGVEEMMEELELKLKKEVEDGTHIVACRFPLPSLKPVATIGSGLDTVWLYKHKLN</sequence>
<accession>A0A6J1S2Z7</accession>
<dbReference type="GeneID" id="113202946"/>
<dbReference type="Gene3D" id="3.40.50.150">
    <property type="entry name" value="Vaccinia Virus protein VP39"/>
    <property type="match status" value="1"/>
</dbReference>
<name>A0A6J1S2Z7_FRAOC</name>
<evidence type="ECO:0000313" key="7">
    <source>
        <dbReference type="Proteomes" id="UP000504606"/>
    </source>
</evidence>
<gene>
    <name evidence="8" type="primary">LOC113202946</name>
</gene>
<dbReference type="PANTHER" id="PTHR13610">
    <property type="entry name" value="METHYLTRANSFERASE DOMAIN-CONTAINING PROTEIN"/>
    <property type="match status" value="1"/>
</dbReference>
<evidence type="ECO:0000256" key="5">
    <source>
        <dbReference type="SAM" id="Phobius"/>
    </source>
</evidence>
<evidence type="ECO:0000313" key="8">
    <source>
        <dbReference type="RefSeq" id="XP_026273186.2"/>
    </source>
</evidence>
<keyword evidence="4" id="KW-0949">S-adenosyl-L-methionine</keyword>
<keyword evidence="2" id="KW-0489">Methyltransferase</keyword>
<protein>
    <submittedName>
        <fullName evidence="8">ATP synthase subunit C lysine N-methyltransferase</fullName>
    </submittedName>
</protein>
<dbReference type="GO" id="GO:1905706">
    <property type="term" value="P:regulation of mitochondrial ATP synthesis coupled proton transport"/>
    <property type="evidence" value="ECO:0007669"/>
    <property type="project" value="TreeGrafter"/>
</dbReference>
<evidence type="ECO:0000256" key="4">
    <source>
        <dbReference type="ARBA" id="ARBA00022691"/>
    </source>
</evidence>
<dbReference type="GO" id="GO:0005739">
    <property type="term" value="C:mitochondrion"/>
    <property type="evidence" value="ECO:0007669"/>
    <property type="project" value="TreeGrafter"/>
</dbReference>
<feature type="transmembrane region" description="Helical" evidence="5">
    <location>
        <begin position="61"/>
        <end position="85"/>
    </location>
</feature>
<reference evidence="8" key="1">
    <citation type="submission" date="2025-08" db="UniProtKB">
        <authorList>
            <consortium name="RefSeq"/>
        </authorList>
    </citation>
    <scope>IDENTIFICATION</scope>
    <source>
        <tissue evidence="8">Whole organism</tissue>
    </source>
</reference>
<evidence type="ECO:0000256" key="1">
    <source>
        <dbReference type="ARBA" id="ARBA00010633"/>
    </source>
</evidence>
<feature type="chain" id="PRO_5039619928" evidence="6">
    <location>
        <begin position="20"/>
        <end position="241"/>
    </location>
</feature>
<feature type="signal peptide" evidence="6">
    <location>
        <begin position="1"/>
        <end position="19"/>
    </location>
</feature>
<dbReference type="PANTHER" id="PTHR13610:SF9">
    <property type="entry name" value="FI06469P"/>
    <property type="match status" value="1"/>
</dbReference>
<evidence type="ECO:0000256" key="2">
    <source>
        <dbReference type="ARBA" id="ARBA00022603"/>
    </source>
</evidence>
<proteinExistence type="inferred from homology"/>
<keyword evidence="5" id="KW-1133">Transmembrane helix</keyword>
<keyword evidence="5" id="KW-0812">Transmembrane</keyword>
<keyword evidence="6" id="KW-0732">Signal</keyword>
<keyword evidence="7" id="KW-1185">Reference proteome</keyword>
<dbReference type="SUPFAM" id="SSF53335">
    <property type="entry name" value="S-adenosyl-L-methionine-dependent methyltransferases"/>
    <property type="match status" value="1"/>
</dbReference>
<keyword evidence="3" id="KW-0808">Transferase</keyword>
<dbReference type="InterPro" id="IPR026170">
    <property type="entry name" value="FAM173A/B"/>
</dbReference>
<keyword evidence="5" id="KW-0472">Membrane</keyword>
<comment type="similarity">
    <text evidence="1">Belongs to the ANT/ATPSC lysine N-methyltransferase family.</text>
</comment>
<dbReference type="AlphaFoldDB" id="A0A6J1S2Z7"/>
<dbReference type="KEGG" id="foc:113202946"/>
<evidence type="ECO:0000256" key="6">
    <source>
        <dbReference type="SAM" id="SignalP"/>
    </source>
</evidence>
<dbReference type="OrthoDB" id="66144at2759"/>
<organism evidence="7 8">
    <name type="scientific">Frankliniella occidentalis</name>
    <name type="common">Western flower thrips</name>
    <name type="synonym">Euthrips occidentalis</name>
    <dbReference type="NCBI Taxonomy" id="133901"/>
    <lineage>
        <taxon>Eukaryota</taxon>
        <taxon>Metazoa</taxon>
        <taxon>Ecdysozoa</taxon>
        <taxon>Arthropoda</taxon>
        <taxon>Hexapoda</taxon>
        <taxon>Insecta</taxon>
        <taxon>Pterygota</taxon>
        <taxon>Neoptera</taxon>
        <taxon>Paraneoptera</taxon>
        <taxon>Thysanoptera</taxon>
        <taxon>Terebrantia</taxon>
        <taxon>Thripoidea</taxon>
        <taxon>Thripidae</taxon>
        <taxon>Frankliniella</taxon>
    </lineage>
</organism>
<dbReference type="Proteomes" id="UP000504606">
    <property type="component" value="Unplaced"/>
</dbReference>
<dbReference type="RefSeq" id="XP_026273186.2">
    <property type="nucleotide sequence ID" value="XM_026417401.2"/>
</dbReference>
<dbReference type="GO" id="GO:0016279">
    <property type="term" value="F:protein-lysine N-methyltransferase activity"/>
    <property type="evidence" value="ECO:0007669"/>
    <property type="project" value="InterPro"/>
</dbReference>
<dbReference type="InterPro" id="IPR029063">
    <property type="entry name" value="SAM-dependent_MTases_sf"/>
</dbReference>